<keyword evidence="1" id="KW-0547">Nucleotide-binding</keyword>
<dbReference type="InterPro" id="IPR027417">
    <property type="entry name" value="P-loop_NTPase"/>
</dbReference>
<organism evidence="1 2">
    <name type="scientific">Paenibacillus whitsoniae</name>
    <dbReference type="NCBI Taxonomy" id="2496558"/>
    <lineage>
        <taxon>Bacteria</taxon>
        <taxon>Bacillati</taxon>
        <taxon>Bacillota</taxon>
        <taxon>Bacilli</taxon>
        <taxon>Bacillales</taxon>
        <taxon>Paenibacillaceae</taxon>
        <taxon>Paenibacillus</taxon>
    </lineage>
</organism>
<dbReference type="EMBL" id="RXHU01000074">
    <property type="protein sequence ID" value="RTE06439.1"/>
    <property type="molecule type" value="Genomic_DNA"/>
</dbReference>
<dbReference type="GO" id="GO:0005524">
    <property type="term" value="F:ATP binding"/>
    <property type="evidence" value="ECO:0007669"/>
    <property type="project" value="UniProtKB-KW"/>
</dbReference>
<name>A0A3S0CRX3_9BACL</name>
<protein>
    <submittedName>
        <fullName evidence="1">ATP-binding protein</fullName>
    </submittedName>
</protein>
<dbReference type="Gene3D" id="3.40.50.300">
    <property type="entry name" value="P-loop containing nucleotide triphosphate hydrolases"/>
    <property type="match status" value="1"/>
</dbReference>
<gene>
    <name evidence="1" type="ORF">EJQ19_22920</name>
</gene>
<dbReference type="RefSeq" id="WP_126143564.1">
    <property type="nucleotide sequence ID" value="NZ_RXHU01000074.1"/>
</dbReference>
<keyword evidence="1" id="KW-0067">ATP-binding</keyword>
<dbReference type="SUPFAM" id="SSF52540">
    <property type="entry name" value="P-loop containing nucleoside triphosphate hydrolases"/>
    <property type="match status" value="1"/>
</dbReference>
<reference evidence="1 2" key="1">
    <citation type="submission" date="2018-12" db="EMBL/GenBank/DDBJ databases">
        <title>Bacillus ochoae sp. nov., Paenibacillus whitsoniae sp. nov., Paenibacillus spiritus sp. nov. Isolated from the Mars Exploration Rover during spacecraft assembly.</title>
        <authorList>
            <person name="Seuylemezian A."/>
            <person name="Vaishampayan P."/>
        </authorList>
    </citation>
    <scope>NUCLEOTIDE SEQUENCE [LARGE SCALE GENOMIC DNA]</scope>
    <source>
        <strain evidence="1 2">MER 54</strain>
    </source>
</reference>
<evidence type="ECO:0000313" key="2">
    <source>
        <dbReference type="Proteomes" id="UP000276128"/>
    </source>
</evidence>
<sequence length="200" mass="22563">MRKLLFFIGPAGAGKTTLAAAWARRYGGAFLDMDTLLRPAAEAIMTLAGQDPTDRDSPFYKKHCRDLGYRITMDAALENLKLGLDALVIGPFTRESEDRLWLERELARIGADTESVQVRVLFVHLPDEAAYYERIRARGSALDVWKLDNWAQFRPSLAHRTIKWELDPAHVCYWDNSAPLSEERLAELAAFILGEEPSGL</sequence>
<dbReference type="AlphaFoldDB" id="A0A3S0CRX3"/>
<dbReference type="Proteomes" id="UP000276128">
    <property type="component" value="Unassembled WGS sequence"/>
</dbReference>
<accession>A0A3S0CRX3</accession>
<evidence type="ECO:0000313" key="1">
    <source>
        <dbReference type="EMBL" id="RTE06439.1"/>
    </source>
</evidence>
<dbReference type="Pfam" id="PF13671">
    <property type="entry name" value="AAA_33"/>
    <property type="match status" value="1"/>
</dbReference>
<proteinExistence type="predicted"/>
<dbReference type="OrthoDB" id="198115at2"/>
<comment type="caution">
    <text evidence="1">The sequence shown here is derived from an EMBL/GenBank/DDBJ whole genome shotgun (WGS) entry which is preliminary data.</text>
</comment>
<keyword evidence="2" id="KW-1185">Reference proteome</keyword>